<evidence type="ECO:0000256" key="4">
    <source>
        <dbReference type="ARBA" id="ARBA00022723"/>
    </source>
</evidence>
<evidence type="ECO:0000256" key="8">
    <source>
        <dbReference type="ARBA" id="ARBA00039097"/>
    </source>
</evidence>
<dbReference type="InterPro" id="IPR008250">
    <property type="entry name" value="ATPase_P-typ_transduc_dom_A_sf"/>
</dbReference>
<organism evidence="12">
    <name type="scientific">Leptospirillum ferriphilum</name>
    <dbReference type="NCBI Taxonomy" id="178606"/>
    <lineage>
        <taxon>Bacteria</taxon>
        <taxon>Pseudomonadati</taxon>
        <taxon>Nitrospirota</taxon>
        <taxon>Nitrospiria</taxon>
        <taxon>Nitrospirales</taxon>
        <taxon>Nitrospiraceae</taxon>
        <taxon>Leptospirillum</taxon>
    </lineage>
</organism>
<feature type="transmembrane region" description="Helical" evidence="10">
    <location>
        <begin position="17"/>
        <end position="36"/>
    </location>
</feature>
<dbReference type="InterPro" id="IPR023299">
    <property type="entry name" value="ATPase_P-typ_cyto_dom_N"/>
</dbReference>
<dbReference type="NCBIfam" id="TIGR01525">
    <property type="entry name" value="ATPase-IB_hvy"/>
    <property type="match status" value="1"/>
</dbReference>
<dbReference type="AlphaFoldDB" id="A0A7C3QV40"/>
<dbReference type="InterPro" id="IPR027256">
    <property type="entry name" value="P-typ_ATPase_IB"/>
</dbReference>
<keyword evidence="3 10" id="KW-0812">Transmembrane</keyword>
<comment type="similarity">
    <text evidence="2 10">Belongs to the cation transport ATPase (P-type) (TC 3.A.3) family. Type IB subfamily.</text>
</comment>
<keyword evidence="10" id="KW-0547">Nucleotide-binding</keyword>
<dbReference type="GO" id="GO:0016887">
    <property type="term" value="F:ATP hydrolysis activity"/>
    <property type="evidence" value="ECO:0007669"/>
    <property type="project" value="InterPro"/>
</dbReference>
<dbReference type="GO" id="GO:0046872">
    <property type="term" value="F:metal ion binding"/>
    <property type="evidence" value="ECO:0007669"/>
    <property type="project" value="UniProtKB-KW"/>
</dbReference>
<dbReference type="Gene3D" id="2.70.150.10">
    <property type="entry name" value="Calcium-transporting ATPase, cytoplasmic transduction domain A"/>
    <property type="match status" value="1"/>
</dbReference>
<accession>A0A7C3QV40</accession>
<dbReference type="GO" id="GO:0005524">
    <property type="term" value="F:ATP binding"/>
    <property type="evidence" value="ECO:0007669"/>
    <property type="project" value="UniProtKB-UniRule"/>
</dbReference>
<feature type="transmembrane region" description="Helical" evidence="10">
    <location>
        <begin position="239"/>
        <end position="257"/>
    </location>
</feature>
<keyword evidence="4 10" id="KW-0479">Metal-binding</keyword>
<dbReference type="Pfam" id="PF00122">
    <property type="entry name" value="E1-E2_ATPase"/>
    <property type="match status" value="1"/>
</dbReference>
<dbReference type="InterPro" id="IPR023214">
    <property type="entry name" value="HAD_sf"/>
</dbReference>
<keyword evidence="7 10" id="KW-0472">Membrane</keyword>
<dbReference type="SUPFAM" id="SSF81665">
    <property type="entry name" value="Calcium ATPase, transmembrane domain M"/>
    <property type="match status" value="1"/>
</dbReference>
<evidence type="ECO:0000313" key="12">
    <source>
        <dbReference type="EMBL" id="HFT92636.1"/>
    </source>
</evidence>
<sequence>MTENNPSVKKHSFKKTGFDLTLSLIAVIFAGSVFFLTHKKGLGPLPEILLFAGSIPLAKDIYSGLIRRQIPLEFPVLFTLLALSIMNRMDIASIFLLLILAGHIFRLLIQKKVQDSVLSLAQYLPVTAWKKIGGELVSVSPSTLLPGDEIIVKPGERVPVDGVLSGERGTVDESVITGESRPVEKIHGQKLVSASINIGSPIQVTVTTSSSQSTLYQMQKLVEESQRQSNPLSLFTTRYAGWTSVSSLIVVSFYYLWKKDIDQSLALWISLVPMIFAIIVPVSTTIGISLLARRGILVKSSEVLENVTKVDTLCFDKTGTLTQGTPLVLAIITNDNKEQILDLAASLERYSEHSLARPIIDLFEKTGRHWLPVKEIRVLEGLGMEGTWEGHQIVLGNRHMFLKKGWDIPVYLEARAKEKEDEGATPVFLGWDHNVRGVILIADRLRPEAPQVLKRLSSQGYRTIMLTGDISGVSRNIAREAGVLEYHAELSPDAKVAIVQALRDSKKKVMMVGDGLNDAPVLARADVGVAMGLRGVDLSLEAAGVVLVRDDLNTIPILLNKAHTTFSTIRANLYMASVIHLCGAFLVITGQIGLLGAALLHQISSGIVLLNTARLFVERTPRETLSPEHHSDQA</sequence>
<dbReference type="InterPro" id="IPR036412">
    <property type="entry name" value="HAD-like_sf"/>
</dbReference>
<evidence type="ECO:0000259" key="11">
    <source>
        <dbReference type="Pfam" id="PF00122"/>
    </source>
</evidence>
<dbReference type="InterPro" id="IPR059000">
    <property type="entry name" value="ATPase_P-type_domA"/>
</dbReference>
<protein>
    <recommendedName>
        <fullName evidence="8">P-type Zn(2+) transporter</fullName>
        <ecNumber evidence="8">7.2.2.12</ecNumber>
    </recommendedName>
</protein>
<dbReference type="InterPro" id="IPR018303">
    <property type="entry name" value="ATPase_P-typ_P_site"/>
</dbReference>
<comment type="caution">
    <text evidence="12">The sequence shown here is derived from an EMBL/GenBank/DDBJ whole genome shotgun (WGS) entry which is preliminary data.</text>
</comment>
<dbReference type="PROSITE" id="PS00154">
    <property type="entry name" value="ATPASE_E1_E2"/>
    <property type="match status" value="1"/>
</dbReference>
<dbReference type="Gene3D" id="3.40.50.1000">
    <property type="entry name" value="HAD superfamily/HAD-like"/>
    <property type="match status" value="1"/>
</dbReference>
<dbReference type="GO" id="GO:0016463">
    <property type="term" value="F:P-type zinc transporter activity"/>
    <property type="evidence" value="ECO:0007669"/>
    <property type="project" value="UniProtKB-EC"/>
</dbReference>
<evidence type="ECO:0000256" key="1">
    <source>
        <dbReference type="ARBA" id="ARBA00004370"/>
    </source>
</evidence>
<evidence type="ECO:0000256" key="3">
    <source>
        <dbReference type="ARBA" id="ARBA00022692"/>
    </source>
</evidence>
<keyword evidence="10" id="KW-0067">ATP-binding</keyword>
<dbReference type="NCBIfam" id="TIGR01494">
    <property type="entry name" value="ATPase_P-type"/>
    <property type="match status" value="2"/>
</dbReference>
<reference evidence="12" key="1">
    <citation type="journal article" date="2020" name="mSystems">
        <title>Genome- and Community-Level Interaction Insights into Carbon Utilization and Element Cycling Functions of Hydrothermarchaeota in Hydrothermal Sediment.</title>
        <authorList>
            <person name="Zhou Z."/>
            <person name="Liu Y."/>
            <person name="Xu W."/>
            <person name="Pan J."/>
            <person name="Luo Z.H."/>
            <person name="Li M."/>
        </authorList>
    </citation>
    <scope>NUCLEOTIDE SEQUENCE [LARGE SCALE GENOMIC DNA]</scope>
    <source>
        <strain evidence="12">SpSt-902</strain>
    </source>
</reference>
<gene>
    <name evidence="12" type="ORF">ENX03_01600</name>
</gene>
<dbReference type="InterPro" id="IPR044492">
    <property type="entry name" value="P_typ_ATPase_HD_dom"/>
</dbReference>
<comment type="catalytic activity">
    <reaction evidence="9">
        <text>Zn(2+)(in) + ATP + H2O = Zn(2+)(out) + ADP + phosphate + H(+)</text>
        <dbReference type="Rhea" id="RHEA:20621"/>
        <dbReference type="ChEBI" id="CHEBI:15377"/>
        <dbReference type="ChEBI" id="CHEBI:15378"/>
        <dbReference type="ChEBI" id="CHEBI:29105"/>
        <dbReference type="ChEBI" id="CHEBI:30616"/>
        <dbReference type="ChEBI" id="CHEBI:43474"/>
        <dbReference type="ChEBI" id="CHEBI:456216"/>
        <dbReference type="EC" id="7.2.2.12"/>
    </reaction>
</comment>
<keyword evidence="10" id="KW-1003">Cell membrane</keyword>
<evidence type="ECO:0000256" key="5">
    <source>
        <dbReference type="ARBA" id="ARBA00022967"/>
    </source>
</evidence>
<dbReference type="SUPFAM" id="SSF81653">
    <property type="entry name" value="Calcium ATPase, transduction domain A"/>
    <property type="match status" value="1"/>
</dbReference>
<proteinExistence type="inferred from homology"/>
<dbReference type="PRINTS" id="PR00119">
    <property type="entry name" value="CATATPASE"/>
</dbReference>
<name>A0A7C3QV40_9BACT</name>
<dbReference type="InterPro" id="IPR001757">
    <property type="entry name" value="P_typ_ATPase"/>
</dbReference>
<feature type="transmembrane region" description="Helical" evidence="10">
    <location>
        <begin position="92"/>
        <end position="109"/>
    </location>
</feature>
<evidence type="ECO:0000256" key="6">
    <source>
        <dbReference type="ARBA" id="ARBA00022989"/>
    </source>
</evidence>
<feature type="transmembrane region" description="Helical" evidence="10">
    <location>
        <begin position="571"/>
        <end position="592"/>
    </location>
</feature>
<dbReference type="SFLD" id="SFLDS00003">
    <property type="entry name" value="Haloacid_Dehalogenase"/>
    <property type="match status" value="1"/>
</dbReference>
<dbReference type="EC" id="7.2.2.12" evidence="8"/>
<dbReference type="InterPro" id="IPR023298">
    <property type="entry name" value="ATPase_P-typ_TM_dom_sf"/>
</dbReference>
<dbReference type="SFLD" id="SFLDF00027">
    <property type="entry name" value="p-type_atpase"/>
    <property type="match status" value="1"/>
</dbReference>
<dbReference type="SUPFAM" id="SSF56784">
    <property type="entry name" value="HAD-like"/>
    <property type="match status" value="1"/>
</dbReference>
<dbReference type="PANTHER" id="PTHR48085">
    <property type="entry name" value="CADMIUM/ZINC-TRANSPORTING ATPASE HMA2-RELATED"/>
    <property type="match status" value="1"/>
</dbReference>
<comment type="subcellular location">
    <subcellularLocation>
        <location evidence="10">Cell membrane</location>
    </subcellularLocation>
    <subcellularLocation>
        <location evidence="1">Membrane</location>
    </subcellularLocation>
</comment>
<keyword evidence="6 10" id="KW-1133">Transmembrane helix</keyword>
<dbReference type="PANTHER" id="PTHR48085:SF5">
    <property type="entry name" value="CADMIUM_ZINC-TRANSPORTING ATPASE HMA4-RELATED"/>
    <property type="match status" value="1"/>
</dbReference>
<dbReference type="GO" id="GO:0005886">
    <property type="term" value="C:plasma membrane"/>
    <property type="evidence" value="ECO:0007669"/>
    <property type="project" value="UniProtKB-SubCell"/>
</dbReference>
<dbReference type="Gene3D" id="3.40.1110.10">
    <property type="entry name" value="Calcium-transporting ATPase, cytoplasmic domain N"/>
    <property type="match status" value="1"/>
</dbReference>
<evidence type="ECO:0000256" key="7">
    <source>
        <dbReference type="ARBA" id="ARBA00023136"/>
    </source>
</evidence>
<evidence type="ECO:0000256" key="2">
    <source>
        <dbReference type="ARBA" id="ARBA00006024"/>
    </source>
</evidence>
<keyword evidence="5" id="KW-1278">Translocase</keyword>
<evidence type="ECO:0000256" key="9">
    <source>
        <dbReference type="ARBA" id="ARBA00047308"/>
    </source>
</evidence>
<feature type="transmembrane region" description="Helical" evidence="10">
    <location>
        <begin position="269"/>
        <end position="292"/>
    </location>
</feature>
<dbReference type="InterPro" id="IPR051014">
    <property type="entry name" value="Cation_Transport_ATPase_IB"/>
</dbReference>
<dbReference type="SFLD" id="SFLDG00002">
    <property type="entry name" value="C1.7:_P-type_atpase_like"/>
    <property type="match status" value="1"/>
</dbReference>
<feature type="domain" description="P-type ATPase A" evidence="11">
    <location>
        <begin position="124"/>
        <end position="223"/>
    </location>
</feature>
<dbReference type="EMBL" id="DTMM01000030">
    <property type="protein sequence ID" value="HFT92636.1"/>
    <property type="molecule type" value="Genomic_DNA"/>
</dbReference>
<dbReference type="Pfam" id="PF00702">
    <property type="entry name" value="Hydrolase"/>
    <property type="match status" value="1"/>
</dbReference>
<evidence type="ECO:0000256" key="10">
    <source>
        <dbReference type="RuleBase" id="RU362081"/>
    </source>
</evidence>